<feature type="transmembrane region" description="Helical" evidence="2">
    <location>
        <begin position="26"/>
        <end position="43"/>
    </location>
</feature>
<evidence type="ECO:0000256" key="2">
    <source>
        <dbReference type="SAM" id="Phobius"/>
    </source>
</evidence>
<dbReference type="EMBL" id="PDKO01000004">
    <property type="protein sequence ID" value="RXJ63390.1"/>
    <property type="molecule type" value="Genomic_DNA"/>
</dbReference>
<dbReference type="OrthoDB" id="5348929at2"/>
<keyword evidence="2" id="KW-0812">Transmembrane</keyword>
<dbReference type="RefSeq" id="WP_129081888.1">
    <property type="nucleotide sequence ID" value="NZ_CP041070.1"/>
</dbReference>
<reference evidence="3 4" key="1">
    <citation type="submission" date="2017-10" db="EMBL/GenBank/DDBJ databases">
        <title>Genomics of the genus Arcobacter.</title>
        <authorList>
            <person name="Perez-Cataluna A."/>
            <person name="Figueras M.J."/>
        </authorList>
    </citation>
    <scope>NUCLEOTIDE SEQUENCE [LARGE SCALE GENOMIC DNA]</scope>
    <source>
        <strain evidence="3 4">DSM 24636</strain>
    </source>
</reference>
<keyword evidence="2" id="KW-0472">Membrane</keyword>
<name>A0A4Q0Y058_9BACT</name>
<keyword evidence="4" id="KW-1185">Reference proteome</keyword>
<evidence type="ECO:0000313" key="3">
    <source>
        <dbReference type="EMBL" id="RXJ63390.1"/>
    </source>
</evidence>
<accession>A0A4Q0Y058</accession>
<sequence length="98" mass="11563">MLKNKKLILKVMYYYNLIKAKKIDNYLLIIGILGVVIGLYFSIPIINKIFAWFILFGICIKLYDFSEEIERNIIPYDFNRLLPPPKKKSDKTNSKENS</sequence>
<gene>
    <name evidence="3" type="ORF">CRV06_06865</name>
</gene>
<comment type="caution">
    <text evidence="3">The sequence shown here is derived from an EMBL/GenBank/DDBJ whole genome shotgun (WGS) entry which is preliminary data.</text>
</comment>
<keyword evidence="2" id="KW-1133">Transmembrane helix</keyword>
<dbReference type="STRING" id="877500.GCA_000935065_00424"/>
<dbReference type="Proteomes" id="UP000290191">
    <property type="component" value="Unassembled WGS sequence"/>
</dbReference>
<proteinExistence type="predicted"/>
<feature type="region of interest" description="Disordered" evidence="1">
    <location>
        <begin position="79"/>
        <end position="98"/>
    </location>
</feature>
<evidence type="ECO:0000256" key="1">
    <source>
        <dbReference type="SAM" id="MobiDB-lite"/>
    </source>
</evidence>
<organism evidence="3 4">
    <name type="scientific">Halarcobacter anaerophilus</name>
    <dbReference type="NCBI Taxonomy" id="877500"/>
    <lineage>
        <taxon>Bacteria</taxon>
        <taxon>Pseudomonadati</taxon>
        <taxon>Campylobacterota</taxon>
        <taxon>Epsilonproteobacteria</taxon>
        <taxon>Campylobacterales</taxon>
        <taxon>Arcobacteraceae</taxon>
        <taxon>Halarcobacter</taxon>
    </lineage>
</organism>
<protein>
    <submittedName>
        <fullName evidence="3">Uncharacterized protein</fullName>
    </submittedName>
</protein>
<evidence type="ECO:0000313" key="4">
    <source>
        <dbReference type="Proteomes" id="UP000290191"/>
    </source>
</evidence>
<dbReference type="AlphaFoldDB" id="A0A4Q0Y058"/>